<protein>
    <submittedName>
        <fullName evidence="2">Uncharacterized protein</fullName>
    </submittedName>
</protein>
<reference evidence="2 3" key="1">
    <citation type="submission" date="2019-03" db="EMBL/GenBank/DDBJ databases">
        <authorList>
            <person name="Kim M.K.M."/>
        </authorList>
    </citation>
    <scope>NUCLEOTIDE SEQUENCE [LARGE SCALE GENOMIC DNA]</scope>
    <source>
        <strain evidence="2 3">18JY21-1</strain>
    </source>
</reference>
<feature type="transmembrane region" description="Helical" evidence="1">
    <location>
        <begin position="98"/>
        <end position="117"/>
    </location>
</feature>
<evidence type="ECO:0000256" key="1">
    <source>
        <dbReference type="SAM" id="Phobius"/>
    </source>
</evidence>
<feature type="transmembrane region" description="Helical" evidence="1">
    <location>
        <begin position="49"/>
        <end position="66"/>
    </location>
</feature>
<evidence type="ECO:0000313" key="3">
    <source>
        <dbReference type="Proteomes" id="UP000295418"/>
    </source>
</evidence>
<keyword evidence="1" id="KW-0812">Transmembrane</keyword>
<comment type="caution">
    <text evidence="2">The sequence shown here is derived from an EMBL/GenBank/DDBJ whole genome shotgun (WGS) entry which is preliminary data.</text>
</comment>
<organism evidence="2 3">
    <name type="scientific">Paenibacillus albiflavus</name>
    <dbReference type="NCBI Taxonomy" id="2545760"/>
    <lineage>
        <taxon>Bacteria</taxon>
        <taxon>Bacillati</taxon>
        <taxon>Bacillota</taxon>
        <taxon>Bacilli</taxon>
        <taxon>Bacillales</taxon>
        <taxon>Paenibacillaceae</taxon>
        <taxon>Paenibacillus</taxon>
    </lineage>
</organism>
<dbReference type="Proteomes" id="UP000295418">
    <property type="component" value="Unassembled WGS sequence"/>
</dbReference>
<feature type="transmembrane region" description="Helical" evidence="1">
    <location>
        <begin position="124"/>
        <end position="143"/>
    </location>
</feature>
<feature type="transmembrane region" description="Helical" evidence="1">
    <location>
        <begin position="159"/>
        <end position="183"/>
    </location>
</feature>
<name>A0A4V2WPY5_9BACL</name>
<dbReference type="Pfam" id="PF24124">
    <property type="entry name" value="YphA"/>
    <property type="match status" value="1"/>
</dbReference>
<keyword evidence="3" id="KW-1185">Reference proteome</keyword>
<feature type="transmembrane region" description="Helical" evidence="1">
    <location>
        <begin position="23"/>
        <end position="43"/>
    </location>
</feature>
<accession>A0A4V2WPY5</accession>
<keyword evidence="1" id="KW-0472">Membrane</keyword>
<evidence type="ECO:0000313" key="2">
    <source>
        <dbReference type="EMBL" id="TCZ81232.1"/>
    </source>
</evidence>
<dbReference type="AlphaFoldDB" id="A0A4V2WPY5"/>
<proteinExistence type="predicted"/>
<feature type="transmembrane region" description="Helical" evidence="1">
    <location>
        <begin position="73"/>
        <end position="92"/>
    </location>
</feature>
<dbReference type="InterPro" id="IPR014617">
    <property type="entry name" value="YphA_Bacsu"/>
</dbReference>
<dbReference type="EMBL" id="SKFG01000001">
    <property type="protein sequence ID" value="TCZ81232.1"/>
    <property type="molecule type" value="Genomic_DNA"/>
</dbReference>
<sequence>MILILLSSGWKEVFLSRASHKEILLFFVLWITSLQFNISFVQIELNSSIIVMSMMCMYILVKISAWKKRMQTILIGLLLAILNLVLLEFYAIDPIFVISRMGLDIAVWLSLVCLCMTRDRSMQLASLTLGFILGDTMHAYYHLASASYVLGNSLFQDKWWLAIVIVGVGTVILQQMVISYRRFIHKFETMRKRGWK</sequence>
<keyword evidence="1" id="KW-1133">Transmembrane helix</keyword>
<gene>
    <name evidence="2" type="ORF">E0485_02870</name>
</gene>